<evidence type="ECO:0000256" key="3">
    <source>
        <dbReference type="ARBA" id="ARBA00023163"/>
    </source>
</evidence>
<protein>
    <submittedName>
        <fullName evidence="5">DNA-binding MarR family transcriptional regulator</fullName>
    </submittedName>
</protein>
<dbReference type="SUPFAM" id="SSF46785">
    <property type="entry name" value="Winged helix' DNA-binding domain"/>
    <property type="match status" value="1"/>
</dbReference>
<dbReference type="InterPro" id="IPR036388">
    <property type="entry name" value="WH-like_DNA-bd_sf"/>
</dbReference>
<dbReference type="GO" id="GO:0003677">
    <property type="term" value="F:DNA binding"/>
    <property type="evidence" value="ECO:0007669"/>
    <property type="project" value="UniProtKB-KW"/>
</dbReference>
<dbReference type="SMART" id="SM00347">
    <property type="entry name" value="HTH_MARR"/>
    <property type="match status" value="1"/>
</dbReference>
<evidence type="ECO:0000256" key="1">
    <source>
        <dbReference type="ARBA" id="ARBA00023015"/>
    </source>
</evidence>
<keyword evidence="2 5" id="KW-0238">DNA-binding</keyword>
<keyword evidence="1" id="KW-0805">Transcription regulation</keyword>
<dbReference type="PRINTS" id="PR00598">
    <property type="entry name" value="HTHMARR"/>
</dbReference>
<dbReference type="GO" id="GO:0006950">
    <property type="term" value="P:response to stress"/>
    <property type="evidence" value="ECO:0007669"/>
    <property type="project" value="TreeGrafter"/>
</dbReference>
<feature type="domain" description="HTH marR-type" evidence="4">
    <location>
        <begin position="1"/>
        <end position="135"/>
    </location>
</feature>
<dbReference type="RefSeq" id="WP_110310650.1">
    <property type="nucleotide sequence ID" value="NZ_QICL01000011.1"/>
</dbReference>
<dbReference type="InterPro" id="IPR000835">
    <property type="entry name" value="HTH_MarR-typ"/>
</dbReference>
<dbReference type="Pfam" id="PF01047">
    <property type="entry name" value="MarR"/>
    <property type="match status" value="1"/>
</dbReference>
<dbReference type="GO" id="GO:0003700">
    <property type="term" value="F:DNA-binding transcription factor activity"/>
    <property type="evidence" value="ECO:0007669"/>
    <property type="project" value="InterPro"/>
</dbReference>
<evidence type="ECO:0000256" key="2">
    <source>
        <dbReference type="ARBA" id="ARBA00023125"/>
    </source>
</evidence>
<organism evidence="5 6">
    <name type="scientific">Dysgonomonas alginatilytica</name>
    <dbReference type="NCBI Taxonomy" id="1605892"/>
    <lineage>
        <taxon>Bacteria</taxon>
        <taxon>Pseudomonadati</taxon>
        <taxon>Bacteroidota</taxon>
        <taxon>Bacteroidia</taxon>
        <taxon>Bacteroidales</taxon>
        <taxon>Dysgonomonadaceae</taxon>
        <taxon>Dysgonomonas</taxon>
    </lineage>
</organism>
<dbReference type="AlphaFoldDB" id="A0A2V3PQK5"/>
<name>A0A2V3PQK5_9BACT</name>
<keyword evidence="6" id="KW-1185">Reference proteome</keyword>
<accession>A0A2V3PQK5</accession>
<dbReference type="EMBL" id="QICL01000011">
    <property type="protein sequence ID" value="PXV64089.1"/>
    <property type="molecule type" value="Genomic_DNA"/>
</dbReference>
<sequence>MQEFVYALLMVQASYRQAIQKRIKEQGIDLTFEMIQVMRCLYRKDAVNQQDLANQTHKDKSSLSYLLNNMEKRNLIARTESHQDKRSKLIVLTEEGQALHQQIKIIVETVYHKVEETTDKNKLQFCVDYMKELSGIISND</sequence>
<evidence type="ECO:0000259" key="4">
    <source>
        <dbReference type="PROSITE" id="PS50995"/>
    </source>
</evidence>
<keyword evidence="3" id="KW-0804">Transcription</keyword>
<dbReference type="InterPro" id="IPR039422">
    <property type="entry name" value="MarR/SlyA-like"/>
</dbReference>
<evidence type="ECO:0000313" key="5">
    <source>
        <dbReference type="EMBL" id="PXV64089.1"/>
    </source>
</evidence>
<dbReference type="Gene3D" id="1.10.10.10">
    <property type="entry name" value="Winged helix-like DNA-binding domain superfamily/Winged helix DNA-binding domain"/>
    <property type="match status" value="1"/>
</dbReference>
<dbReference type="PANTHER" id="PTHR33164">
    <property type="entry name" value="TRANSCRIPTIONAL REGULATOR, MARR FAMILY"/>
    <property type="match status" value="1"/>
</dbReference>
<dbReference type="PANTHER" id="PTHR33164:SF64">
    <property type="entry name" value="TRANSCRIPTIONAL REGULATOR SLYA"/>
    <property type="match status" value="1"/>
</dbReference>
<gene>
    <name evidence="5" type="ORF">CLV62_11147</name>
</gene>
<reference evidence="5 6" key="1">
    <citation type="submission" date="2018-03" db="EMBL/GenBank/DDBJ databases">
        <title>Genomic Encyclopedia of Archaeal and Bacterial Type Strains, Phase II (KMG-II): from individual species to whole genera.</title>
        <authorList>
            <person name="Goeker M."/>
        </authorList>
    </citation>
    <scope>NUCLEOTIDE SEQUENCE [LARGE SCALE GENOMIC DNA]</scope>
    <source>
        <strain evidence="5 6">DSM 100214</strain>
    </source>
</reference>
<comment type="caution">
    <text evidence="5">The sequence shown here is derived from an EMBL/GenBank/DDBJ whole genome shotgun (WGS) entry which is preliminary data.</text>
</comment>
<dbReference type="PROSITE" id="PS50995">
    <property type="entry name" value="HTH_MARR_2"/>
    <property type="match status" value="1"/>
</dbReference>
<proteinExistence type="predicted"/>
<dbReference type="OrthoDB" id="996843at2"/>
<dbReference type="Proteomes" id="UP000247973">
    <property type="component" value="Unassembled WGS sequence"/>
</dbReference>
<dbReference type="InterPro" id="IPR036390">
    <property type="entry name" value="WH_DNA-bd_sf"/>
</dbReference>
<evidence type="ECO:0000313" key="6">
    <source>
        <dbReference type="Proteomes" id="UP000247973"/>
    </source>
</evidence>